<dbReference type="GeneID" id="103521748"/>
<keyword evidence="2" id="KW-0378">Hydrolase</keyword>
<dbReference type="HAMAP" id="MF_00796">
    <property type="entry name" value="NTPase_1"/>
    <property type="match status" value="1"/>
</dbReference>
<protein>
    <submittedName>
        <fullName evidence="6">Cancer-related nucleoside-triphosphatase</fullName>
    </submittedName>
</protein>
<dbReference type="KEGG" id="dci:103521748"/>
<feature type="domain" description="AAA+ ATPase" evidence="4">
    <location>
        <begin position="7"/>
        <end position="164"/>
    </location>
</feature>
<dbReference type="InterPro" id="IPR027417">
    <property type="entry name" value="P-loop_NTPase"/>
</dbReference>
<evidence type="ECO:0000256" key="2">
    <source>
        <dbReference type="ARBA" id="ARBA00022801"/>
    </source>
</evidence>
<dbReference type="PANTHER" id="PTHR43146">
    <property type="entry name" value="CANCER-RELATED NUCLEOSIDE-TRIPHOSPHATASE"/>
    <property type="match status" value="1"/>
</dbReference>
<evidence type="ECO:0000313" key="6">
    <source>
        <dbReference type="RefSeq" id="XP_008485077.1"/>
    </source>
</evidence>
<accession>A0A1S3DMZ9</accession>
<keyword evidence="3" id="KW-0067">ATP-binding</keyword>
<name>A0A1S3DMZ9_DIACI</name>
<dbReference type="STRING" id="121845.A0A1S3DMZ9"/>
<dbReference type="OMA" id="VTAVQNC"/>
<evidence type="ECO:0000313" key="5">
    <source>
        <dbReference type="Proteomes" id="UP000079169"/>
    </source>
</evidence>
<dbReference type="Gene3D" id="3.40.50.300">
    <property type="entry name" value="P-loop containing nucleotide triphosphate hydrolases"/>
    <property type="match status" value="1"/>
</dbReference>
<dbReference type="SMART" id="SM00382">
    <property type="entry name" value="AAA"/>
    <property type="match status" value="1"/>
</dbReference>
<dbReference type="NCBIfam" id="NF010248">
    <property type="entry name" value="PRK13695.1"/>
    <property type="match status" value="1"/>
</dbReference>
<gene>
    <name evidence="6" type="primary">LOC103521748</name>
</gene>
<dbReference type="GO" id="GO:0017111">
    <property type="term" value="F:ribonucleoside triphosphate phosphatase activity"/>
    <property type="evidence" value="ECO:0007669"/>
    <property type="project" value="InterPro"/>
</dbReference>
<dbReference type="Proteomes" id="UP000079169">
    <property type="component" value="Unplaced"/>
</dbReference>
<evidence type="ECO:0000256" key="1">
    <source>
        <dbReference type="ARBA" id="ARBA00022741"/>
    </source>
</evidence>
<dbReference type="CDD" id="cd19482">
    <property type="entry name" value="RecA-like_Thep1"/>
    <property type="match status" value="1"/>
</dbReference>
<organism evidence="5 6">
    <name type="scientific">Diaphorina citri</name>
    <name type="common">Asian citrus psyllid</name>
    <dbReference type="NCBI Taxonomy" id="121845"/>
    <lineage>
        <taxon>Eukaryota</taxon>
        <taxon>Metazoa</taxon>
        <taxon>Ecdysozoa</taxon>
        <taxon>Arthropoda</taxon>
        <taxon>Hexapoda</taxon>
        <taxon>Insecta</taxon>
        <taxon>Pterygota</taxon>
        <taxon>Neoptera</taxon>
        <taxon>Paraneoptera</taxon>
        <taxon>Hemiptera</taxon>
        <taxon>Sternorrhyncha</taxon>
        <taxon>Psylloidea</taxon>
        <taxon>Psyllidae</taxon>
        <taxon>Diaphorininae</taxon>
        <taxon>Diaphorina</taxon>
    </lineage>
</organism>
<keyword evidence="5" id="KW-1185">Reference proteome</keyword>
<evidence type="ECO:0000259" key="4">
    <source>
        <dbReference type="SMART" id="SM00382"/>
    </source>
</evidence>
<dbReference type="InterPro" id="IPR004948">
    <property type="entry name" value="Nuc-triphosphatase_THEP1"/>
</dbReference>
<evidence type="ECO:0000256" key="3">
    <source>
        <dbReference type="ARBA" id="ARBA00022840"/>
    </source>
</evidence>
<dbReference type="Pfam" id="PF03266">
    <property type="entry name" value="NTPase_1"/>
    <property type="match status" value="1"/>
</dbReference>
<dbReference type="SUPFAM" id="SSF52540">
    <property type="entry name" value="P-loop containing nucleoside triphosphate hydrolases"/>
    <property type="match status" value="1"/>
</dbReference>
<proteinExistence type="inferred from homology"/>
<keyword evidence="1" id="KW-0547">Nucleotide-binding</keyword>
<dbReference type="GO" id="GO:0005524">
    <property type="term" value="F:ATP binding"/>
    <property type="evidence" value="ECO:0007669"/>
    <property type="project" value="UniProtKB-KW"/>
</dbReference>
<dbReference type="PANTHER" id="PTHR43146:SF1">
    <property type="entry name" value="CANCER-RELATED NUCLEOSIDE-TRIPHOSPHATASE"/>
    <property type="match status" value="1"/>
</dbReference>
<dbReference type="InterPro" id="IPR003593">
    <property type="entry name" value="AAA+_ATPase"/>
</dbReference>
<sequence>MSGAGSKLNIILLTGDPGCGKTTLVHKAYQSLLSSGVKMEGFYTEEVRAGSQRSGFDVVLLNGGQRGPLARVTSTVAGPKVGKYTVDLKSFESLVLPILSPERLNSCQVLILDEIGKMELFSKPFESAVHKVFQSPQVILATVPTRGSSLVEKLKFQAGPNLIRVHPGNRDTLVEEIKKKLMLQIKT</sequence>
<dbReference type="AlphaFoldDB" id="A0A1S3DMZ9"/>
<reference evidence="6" key="1">
    <citation type="submission" date="2025-08" db="UniProtKB">
        <authorList>
            <consortium name="RefSeq"/>
        </authorList>
    </citation>
    <scope>IDENTIFICATION</scope>
</reference>
<dbReference type="PaxDb" id="121845-A0A1S3DMZ9"/>
<dbReference type="RefSeq" id="XP_008485077.1">
    <property type="nucleotide sequence ID" value="XM_008486855.3"/>
</dbReference>